<dbReference type="PANTHER" id="PTHR47780">
    <property type="entry name" value="PROTEIN SET DOMAIN GROUP 41"/>
    <property type="match status" value="1"/>
</dbReference>
<accession>A0AAD6RCT6</accession>
<dbReference type="PANTHER" id="PTHR47780:SF1">
    <property type="entry name" value="PROTEIN SET DOMAIN GROUP 41"/>
    <property type="match status" value="1"/>
</dbReference>
<dbReference type="EMBL" id="JAQIZT010000002">
    <property type="protein sequence ID" value="KAJ7006409.1"/>
    <property type="molecule type" value="Genomic_DNA"/>
</dbReference>
<gene>
    <name evidence="2" type="ORF">NC653_005682</name>
</gene>
<comment type="caution">
    <text evidence="2">The sequence shown here is derived from an EMBL/GenBank/DDBJ whole genome shotgun (WGS) entry which is preliminary data.</text>
</comment>
<evidence type="ECO:0000313" key="3">
    <source>
        <dbReference type="Proteomes" id="UP001164929"/>
    </source>
</evidence>
<dbReference type="Proteomes" id="UP001164929">
    <property type="component" value="Chromosome 2"/>
</dbReference>
<evidence type="ECO:0000313" key="2">
    <source>
        <dbReference type="EMBL" id="KAJ7006409.1"/>
    </source>
</evidence>
<organism evidence="2 3">
    <name type="scientific">Populus alba x Populus x berolinensis</name>
    <dbReference type="NCBI Taxonomy" id="444605"/>
    <lineage>
        <taxon>Eukaryota</taxon>
        <taxon>Viridiplantae</taxon>
        <taxon>Streptophyta</taxon>
        <taxon>Embryophyta</taxon>
        <taxon>Tracheophyta</taxon>
        <taxon>Spermatophyta</taxon>
        <taxon>Magnoliopsida</taxon>
        <taxon>eudicotyledons</taxon>
        <taxon>Gunneridae</taxon>
        <taxon>Pentapetalae</taxon>
        <taxon>rosids</taxon>
        <taxon>fabids</taxon>
        <taxon>Malpighiales</taxon>
        <taxon>Salicaceae</taxon>
        <taxon>Saliceae</taxon>
        <taxon>Populus</taxon>
    </lineage>
</organism>
<evidence type="ECO:0000256" key="1">
    <source>
        <dbReference type="SAM" id="Phobius"/>
    </source>
</evidence>
<sequence length="166" mass="18287">MEVDQEWLVGVRGGFNNGNFCFKPALLELKFQRLAVSDPESCCEKLGDLLITGLLDEHSEVREGKSPLNFRLHSVHHLALSTYTTLASAYTVMAAYSLLLVAATYHLFCFESFLIASVAYSGQPSQKGREVEYGGLATGKMVPTIQANPLYSNNTMSTVKTMNCDH</sequence>
<proteinExistence type="predicted"/>
<keyword evidence="1" id="KW-0812">Transmembrane</keyword>
<dbReference type="AlphaFoldDB" id="A0AAD6RCT6"/>
<keyword evidence="1" id="KW-0472">Membrane</keyword>
<name>A0AAD6RCT6_9ROSI</name>
<keyword evidence="3" id="KW-1185">Reference proteome</keyword>
<protein>
    <submittedName>
        <fullName evidence="2">Uncharacterized protein</fullName>
    </submittedName>
</protein>
<reference evidence="2" key="1">
    <citation type="journal article" date="2023" name="Mol. Ecol. Resour.">
        <title>Chromosome-level genome assembly of a triploid poplar Populus alba 'Berolinensis'.</title>
        <authorList>
            <person name="Chen S."/>
            <person name="Yu Y."/>
            <person name="Wang X."/>
            <person name="Wang S."/>
            <person name="Zhang T."/>
            <person name="Zhou Y."/>
            <person name="He R."/>
            <person name="Meng N."/>
            <person name="Wang Y."/>
            <person name="Liu W."/>
            <person name="Liu Z."/>
            <person name="Liu J."/>
            <person name="Guo Q."/>
            <person name="Huang H."/>
            <person name="Sederoff R.R."/>
            <person name="Wang G."/>
            <person name="Qu G."/>
            <person name="Chen S."/>
        </authorList>
    </citation>
    <scope>NUCLEOTIDE SEQUENCE</scope>
    <source>
        <strain evidence="2">SC-2020</strain>
    </source>
</reference>
<keyword evidence="1" id="KW-1133">Transmembrane helix</keyword>
<feature type="transmembrane region" description="Helical" evidence="1">
    <location>
        <begin position="93"/>
        <end position="120"/>
    </location>
</feature>